<protein>
    <submittedName>
        <fullName evidence="2">Unplaced genomic scaffold SPHSTscaffold_657, whole genome shotgun sequence</fullName>
    </submittedName>
</protein>
<feature type="compositionally biased region" description="Low complexity" evidence="1">
    <location>
        <begin position="1"/>
        <end position="11"/>
    </location>
</feature>
<name>A0A0C9UDR9_SPHS4</name>
<reference evidence="2 3" key="1">
    <citation type="submission" date="2014-06" db="EMBL/GenBank/DDBJ databases">
        <title>Evolutionary Origins and Diversification of the Mycorrhizal Mutualists.</title>
        <authorList>
            <consortium name="DOE Joint Genome Institute"/>
            <consortium name="Mycorrhizal Genomics Consortium"/>
            <person name="Kohler A."/>
            <person name="Kuo A."/>
            <person name="Nagy L.G."/>
            <person name="Floudas D."/>
            <person name="Copeland A."/>
            <person name="Barry K.W."/>
            <person name="Cichocki N."/>
            <person name="Veneault-Fourrey C."/>
            <person name="LaButti K."/>
            <person name="Lindquist E.A."/>
            <person name="Lipzen A."/>
            <person name="Lundell T."/>
            <person name="Morin E."/>
            <person name="Murat C."/>
            <person name="Riley R."/>
            <person name="Ohm R."/>
            <person name="Sun H."/>
            <person name="Tunlid A."/>
            <person name="Henrissat B."/>
            <person name="Grigoriev I.V."/>
            <person name="Hibbett D.S."/>
            <person name="Martin F."/>
        </authorList>
    </citation>
    <scope>NUCLEOTIDE SEQUENCE [LARGE SCALE GENOMIC DNA]</scope>
    <source>
        <strain evidence="2 3">SS14</strain>
    </source>
</reference>
<evidence type="ECO:0000313" key="3">
    <source>
        <dbReference type="Proteomes" id="UP000054279"/>
    </source>
</evidence>
<accession>A0A0C9UDR9</accession>
<dbReference type="AlphaFoldDB" id="A0A0C9UDR9"/>
<evidence type="ECO:0000256" key="1">
    <source>
        <dbReference type="SAM" id="MobiDB-lite"/>
    </source>
</evidence>
<feature type="compositionally biased region" description="Basic and acidic residues" evidence="1">
    <location>
        <begin position="71"/>
        <end position="88"/>
    </location>
</feature>
<feature type="compositionally biased region" description="Basic and acidic residues" evidence="1">
    <location>
        <begin position="98"/>
        <end position="128"/>
    </location>
</feature>
<feature type="region of interest" description="Disordered" evidence="1">
    <location>
        <begin position="1"/>
        <end position="54"/>
    </location>
</feature>
<dbReference type="HOGENOM" id="CLU_1960991_0_0_1"/>
<gene>
    <name evidence="2" type="ORF">M422DRAFT_276171</name>
</gene>
<dbReference type="Proteomes" id="UP000054279">
    <property type="component" value="Unassembled WGS sequence"/>
</dbReference>
<evidence type="ECO:0000313" key="2">
    <source>
        <dbReference type="EMBL" id="KIJ23285.1"/>
    </source>
</evidence>
<dbReference type="EMBL" id="KN837732">
    <property type="protein sequence ID" value="KIJ23285.1"/>
    <property type="molecule type" value="Genomic_DNA"/>
</dbReference>
<feature type="region of interest" description="Disordered" evidence="1">
    <location>
        <begin position="69"/>
        <end position="128"/>
    </location>
</feature>
<organism evidence="2 3">
    <name type="scientific">Sphaerobolus stellatus (strain SS14)</name>
    <dbReference type="NCBI Taxonomy" id="990650"/>
    <lineage>
        <taxon>Eukaryota</taxon>
        <taxon>Fungi</taxon>
        <taxon>Dikarya</taxon>
        <taxon>Basidiomycota</taxon>
        <taxon>Agaricomycotina</taxon>
        <taxon>Agaricomycetes</taxon>
        <taxon>Phallomycetidae</taxon>
        <taxon>Geastrales</taxon>
        <taxon>Sphaerobolaceae</taxon>
        <taxon>Sphaerobolus</taxon>
    </lineage>
</organism>
<proteinExistence type="predicted"/>
<keyword evidence="3" id="KW-1185">Reference proteome</keyword>
<sequence length="128" mass="14403">MSSSNSSAGASKLKTPRLIRYPNLYEPPTLSERLAAIPDQPTNLKPHSPRPRREIKGFDMNVVGMPSKALQEWKENKLEQQKARDRARTLRRKGNSRAHKEREAQKSTAKNGEEKVEKVAKAEDGIAS</sequence>